<dbReference type="AlphaFoldDB" id="K2MSS3"/>
<accession>K2MSS3</accession>
<protein>
    <submittedName>
        <fullName evidence="3">Altronate hydrolase</fullName>
    </submittedName>
</protein>
<dbReference type="CDD" id="cd11613">
    <property type="entry name" value="SAF_AH_GD"/>
    <property type="match status" value="1"/>
</dbReference>
<dbReference type="EMBL" id="AMRM01000002">
    <property type="protein sequence ID" value="EKF20437.1"/>
    <property type="molecule type" value="Genomic_DNA"/>
</dbReference>
<dbReference type="GO" id="GO:0016787">
    <property type="term" value="F:hydrolase activity"/>
    <property type="evidence" value="ECO:0007669"/>
    <property type="project" value="UniProtKB-KW"/>
</dbReference>
<keyword evidence="4" id="KW-1185">Reference proteome</keyword>
<dbReference type="eggNOG" id="COG2721">
    <property type="taxonomic scope" value="Bacteria"/>
</dbReference>
<reference evidence="3 4" key="1">
    <citation type="journal article" date="2012" name="J. Bacteriol.">
        <title>Genome Sequence of Nitratireductor pacificus Type Strain pht-3B.</title>
        <authorList>
            <person name="Lai Q."/>
            <person name="Li G."/>
            <person name="Shao Z."/>
        </authorList>
    </citation>
    <scope>NUCLEOTIDE SEQUENCE [LARGE SCALE GENOMIC DNA]</scope>
    <source>
        <strain evidence="4">pht-3B</strain>
    </source>
</reference>
<evidence type="ECO:0000256" key="1">
    <source>
        <dbReference type="ARBA" id="ARBA00023239"/>
    </source>
</evidence>
<dbReference type="PANTHER" id="PTHR30536">
    <property type="entry name" value="ALTRONATE/GALACTARATE DEHYDRATASE"/>
    <property type="match status" value="1"/>
</dbReference>
<evidence type="ECO:0000313" key="4">
    <source>
        <dbReference type="Proteomes" id="UP000006786"/>
    </source>
</evidence>
<sequence>MLEKTAIQIKESDHVATATVELLPAETVIVSGIGNGRPMKVEERIPRGHKIALRDIAAQEEILKYGEIIGVATQPISAGHWVHVHNCRGAKGRRFDATPAQQQGE</sequence>
<dbReference type="Proteomes" id="UP000006786">
    <property type="component" value="Unassembled WGS sequence"/>
</dbReference>
<dbReference type="InterPro" id="IPR052172">
    <property type="entry name" value="UxaA_altronate/galactarate_dh"/>
</dbReference>
<dbReference type="GO" id="GO:0016829">
    <property type="term" value="F:lyase activity"/>
    <property type="evidence" value="ECO:0007669"/>
    <property type="project" value="UniProtKB-KW"/>
</dbReference>
<evidence type="ECO:0000259" key="2">
    <source>
        <dbReference type="SMART" id="SM00858"/>
    </source>
</evidence>
<keyword evidence="1" id="KW-0456">Lyase</keyword>
<evidence type="ECO:0000313" key="3">
    <source>
        <dbReference type="EMBL" id="EKF20437.1"/>
    </source>
</evidence>
<gene>
    <name evidence="3" type="ORF">NA2_01594</name>
</gene>
<dbReference type="PANTHER" id="PTHR30536:SF5">
    <property type="entry name" value="ALTRONATE DEHYDRATASE"/>
    <property type="match status" value="1"/>
</dbReference>
<dbReference type="PATRIC" id="fig|391937.3.peg.331"/>
<dbReference type="SMART" id="SM00858">
    <property type="entry name" value="SAF"/>
    <property type="match status" value="1"/>
</dbReference>
<dbReference type="GO" id="GO:0019698">
    <property type="term" value="P:D-galacturonate catabolic process"/>
    <property type="evidence" value="ECO:0007669"/>
    <property type="project" value="TreeGrafter"/>
</dbReference>
<dbReference type="Pfam" id="PF08666">
    <property type="entry name" value="SAF"/>
    <property type="match status" value="1"/>
</dbReference>
<dbReference type="InterPro" id="IPR044144">
    <property type="entry name" value="SAF_UxaA/GarD"/>
</dbReference>
<dbReference type="Gene3D" id="2.30.130.110">
    <property type="match status" value="1"/>
</dbReference>
<name>K2MSS3_9HYPH</name>
<feature type="domain" description="SAF" evidence="2">
    <location>
        <begin position="13"/>
        <end position="88"/>
    </location>
</feature>
<dbReference type="OrthoDB" id="9804574at2"/>
<keyword evidence="3" id="KW-0378">Hydrolase</keyword>
<comment type="caution">
    <text evidence="3">The sequence shown here is derived from an EMBL/GenBank/DDBJ whole genome shotgun (WGS) entry which is preliminary data.</text>
</comment>
<dbReference type="STRING" id="391937.NA2_01594"/>
<dbReference type="InterPro" id="IPR013974">
    <property type="entry name" value="SAF"/>
</dbReference>
<organism evidence="3 4">
    <name type="scientific">Nitratireductor pacificus pht-3B</name>
    <dbReference type="NCBI Taxonomy" id="391937"/>
    <lineage>
        <taxon>Bacteria</taxon>
        <taxon>Pseudomonadati</taxon>
        <taxon>Pseudomonadota</taxon>
        <taxon>Alphaproteobacteria</taxon>
        <taxon>Hyphomicrobiales</taxon>
        <taxon>Phyllobacteriaceae</taxon>
        <taxon>Nitratireductor</taxon>
    </lineage>
</organism>
<proteinExistence type="predicted"/>